<dbReference type="InterPro" id="IPR050241">
    <property type="entry name" value="NAD-cap_RNA_hydrolase_NudC"/>
</dbReference>
<comment type="similarity">
    <text evidence="3">Belongs to the Nudix hydrolase family. NudC subfamily.</text>
</comment>
<comment type="cofactor">
    <cofactor evidence="2">
        <name>Zn(2+)</name>
        <dbReference type="ChEBI" id="CHEBI:29105"/>
    </cofactor>
</comment>
<accession>A0ABX0SEQ9</accession>
<reference evidence="11 12" key="1">
    <citation type="submission" date="2020-02" db="EMBL/GenBank/DDBJ databases">
        <title>Sequencing the genomes of 1000 actinobacteria strains.</title>
        <authorList>
            <person name="Klenk H.-P."/>
        </authorList>
    </citation>
    <scope>NUCLEOTIDE SEQUENCE [LARGE SCALE GENOMIC DNA]</scope>
    <source>
        <strain evidence="11 12">DSM 19609</strain>
    </source>
</reference>
<gene>
    <name evidence="11" type="ORF">FB473_001014</name>
</gene>
<comment type="cofactor">
    <cofactor evidence="1">
        <name>Mg(2+)</name>
        <dbReference type="ChEBI" id="CHEBI:18420"/>
    </cofactor>
</comment>
<dbReference type="PANTHER" id="PTHR42904">
    <property type="entry name" value="NUDIX HYDROLASE, NUDC SUBFAMILY"/>
    <property type="match status" value="1"/>
</dbReference>
<evidence type="ECO:0000256" key="8">
    <source>
        <dbReference type="ARBA" id="ARBA00023027"/>
    </source>
</evidence>
<dbReference type="GO" id="GO:0016787">
    <property type="term" value="F:hydrolase activity"/>
    <property type="evidence" value="ECO:0007669"/>
    <property type="project" value="UniProtKB-KW"/>
</dbReference>
<organism evidence="11 12">
    <name type="scientific">Brooklawnia cerclae</name>
    <dbReference type="NCBI Taxonomy" id="349934"/>
    <lineage>
        <taxon>Bacteria</taxon>
        <taxon>Bacillati</taxon>
        <taxon>Actinomycetota</taxon>
        <taxon>Actinomycetes</taxon>
        <taxon>Propionibacteriales</taxon>
        <taxon>Propionibacteriaceae</taxon>
        <taxon>Brooklawnia</taxon>
    </lineage>
</organism>
<keyword evidence="5" id="KW-0479">Metal-binding</keyword>
<evidence type="ECO:0000256" key="2">
    <source>
        <dbReference type="ARBA" id="ARBA00001947"/>
    </source>
</evidence>
<evidence type="ECO:0000259" key="10">
    <source>
        <dbReference type="PROSITE" id="PS51462"/>
    </source>
</evidence>
<keyword evidence="12" id="KW-1185">Reference proteome</keyword>
<name>A0ABX0SEQ9_9ACTN</name>
<dbReference type="InterPro" id="IPR015797">
    <property type="entry name" value="NUDIX_hydrolase-like_dom_sf"/>
</dbReference>
<dbReference type="CDD" id="cd03429">
    <property type="entry name" value="NUDIX_NADH_pyrophosphatase_Nudt13"/>
    <property type="match status" value="1"/>
</dbReference>
<dbReference type="SUPFAM" id="SSF55811">
    <property type="entry name" value="Nudix"/>
    <property type="match status" value="1"/>
</dbReference>
<evidence type="ECO:0000256" key="9">
    <source>
        <dbReference type="ARBA" id="ARBA00023679"/>
    </source>
</evidence>
<keyword evidence="8" id="KW-0520">NAD</keyword>
<dbReference type="PROSITE" id="PS51462">
    <property type="entry name" value="NUDIX"/>
    <property type="match status" value="1"/>
</dbReference>
<evidence type="ECO:0000313" key="11">
    <source>
        <dbReference type="EMBL" id="NIH56369.1"/>
    </source>
</evidence>
<comment type="catalytic activity">
    <reaction evidence="9">
        <text>a 5'-end NAD(+)-phospho-ribonucleoside in mRNA + H2O = a 5'-end phospho-adenosine-phospho-ribonucleoside in mRNA + beta-nicotinamide D-ribonucleotide + 2 H(+)</text>
        <dbReference type="Rhea" id="RHEA:60876"/>
        <dbReference type="Rhea" id="RHEA-COMP:15698"/>
        <dbReference type="Rhea" id="RHEA-COMP:15719"/>
        <dbReference type="ChEBI" id="CHEBI:14649"/>
        <dbReference type="ChEBI" id="CHEBI:15377"/>
        <dbReference type="ChEBI" id="CHEBI:15378"/>
        <dbReference type="ChEBI" id="CHEBI:144029"/>
        <dbReference type="ChEBI" id="CHEBI:144051"/>
    </reaction>
    <physiologicalReaction direction="left-to-right" evidence="9">
        <dbReference type="Rhea" id="RHEA:60877"/>
    </physiologicalReaction>
</comment>
<dbReference type="InterPro" id="IPR000086">
    <property type="entry name" value="NUDIX_hydrolase_dom"/>
</dbReference>
<dbReference type="Gene3D" id="3.90.79.20">
    <property type="match status" value="1"/>
</dbReference>
<comment type="caution">
    <text evidence="11">The sequence shown here is derived from an EMBL/GenBank/DDBJ whole genome shotgun (WGS) entry which is preliminary data.</text>
</comment>
<dbReference type="RefSeq" id="WP_167165382.1">
    <property type="nucleotide sequence ID" value="NZ_BAAAOO010000002.1"/>
</dbReference>
<dbReference type="NCBIfam" id="NF001299">
    <property type="entry name" value="PRK00241.1"/>
    <property type="match status" value="1"/>
</dbReference>
<proteinExistence type="inferred from homology"/>
<protein>
    <recommendedName>
        <fullName evidence="4">NAD(+) diphosphatase</fullName>
        <ecNumber evidence="4">3.6.1.22</ecNumber>
    </recommendedName>
</protein>
<dbReference type="InterPro" id="IPR049734">
    <property type="entry name" value="NudC-like_C"/>
</dbReference>
<evidence type="ECO:0000256" key="3">
    <source>
        <dbReference type="ARBA" id="ARBA00009595"/>
    </source>
</evidence>
<sequence>MITERDRSIDLSPWDSTPILDHAGDQRDPDDIARAWRDPRTRLLLIDRESRFRDEEFGVPVDGDLDDRTAFLGVAEGVPWFARRAEPLDDGVTIRDPALSGLQYQVVSAGLAVLNWIESARYCSRCGGGLRRTKGGFAAVCLLCGREHFPRTDPAVIVAVLDPDDRVFLAHQGTWAAGRASILAGFVEAGESAENAVHRELAEEASLVIDSLHFLGSQPWPFPRSLMLAYVARSRSAGTVDGEELEWGGWYSRQDVETAVGNGELSLPGPGSVARRVLDAWRAGSLPLPE</sequence>
<dbReference type="InterPro" id="IPR015376">
    <property type="entry name" value="Znr_NADH_PPase"/>
</dbReference>
<evidence type="ECO:0000313" key="12">
    <source>
        <dbReference type="Proteomes" id="UP000749311"/>
    </source>
</evidence>
<dbReference type="Pfam" id="PF09297">
    <property type="entry name" value="Zn_ribbon_NUD"/>
    <property type="match status" value="1"/>
</dbReference>
<keyword evidence="7" id="KW-0460">Magnesium</keyword>
<dbReference type="PANTHER" id="PTHR42904:SF6">
    <property type="entry name" value="NAD-CAPPED RNA HYDROLASE NUDT12"/>
    <property type="match status" value="1"/>
</dbReference>
<keyword evidence="6 11" id="KW-0378">Hydrolase</keyword>
<dbReference type="EC" id="3.6.1.22" evidence="4"/>
<dbReference type="Pfam" id="PF00293">
    <property type="entry name" value="NUDIX"/>
    <property type="match status" value="1"/>
</dbReference>
<dbReference type="EMBL" id="JAAMOZ010000001">
    <property type="protein sequence ID" value="NIH56369.1"/>
    <property type="molecule type" value="Genomic_DNA"/>
</dbReference>
<evidence type="ECO:0000256" key="5">
    <source>
        <dbReference type="ARBA" id="ARBA00022723"/>
    </source>
</evidence>
<dbReference type="Proteomes" id="UP000749311">
    <property type="component" value="Unassembled WGS sequence"/>
</dbReference>
<evidence type="ECO:0000256" key="4">
    <source>
        <dbReference type="ARBA" id="ARBA00012381"/>
    </source>
</evidence>
<evidence type="ECO:0000256" key="6">
    <source>
        <dbReference type="ARBA" id="ARBA00022801"/>
    </source>
</evidence>
<evidence type="ECO:0000256" key="7">
    <source>
        <dbReference type="ARBA" id="ARBA00022842"/>
    </source>
</evidence>
<dbReference type="Gene3D" id="3.90.79.10">
    <property type="entry name" value="Nucleoside Triphosphate Pyrophosphohydrolase"/>
    <property type="match status" value="1"/>
</dbReference>
<feature type="domain" description="Nudix hydrolase" evidence="10">
    <location>
        <begin position="150"/>
        <end position="279"/>
    </location>
</feature>
<evidence type="ECO:0000256" key="1">
    <source>
        <dbReference type="ARBA" id="ARBA00001946"/>
    </source>
</evidence>